<evidence type="ECO:0000313" key="3">
    <source>
        <dbReference type="Proteomes" id="UP000886885"/>
    </source>
</evidence>
<dbReference type="Proteomes" id="UP000886885">
    <property type="component" value="Chromosome 12A"/>
</dbReference>
<feature type="compositionally biased region" description="Basic and acidic residues" evidence="1">
    <location>
        <begin position="1"/>
        <end position="10"/>
    </location>
</feature>
<comment type="caution">
    <text evidence="2">The sequence shown here is derived from an EMBL/GenBank/DDBJ whole genome shotgun (WGS) entry which is preliminary data.</text>
</comment>
<keyword evidence="3" id="KW-1185">Reference proteome</keyword>
<protein>
    <submittedName>
        <fullName evidence="2">Uncharacterized protein</fullName>
    </submittedName>
</protein>
<feature type="region of interest" description="Disordered" evidence="1">
    <location>
        <begin position="1"/>
        <end position="22"/>
    </location>
</feature>
<dbReference type="OrthoDB" id="671439at2759"/>
<evidence type="ECO:0000313" key="2">
    <source>
        <dbReference type="EMBL" id="KAG6754387.1"/>
    </source>
</evidence>
<organism evidence="2 3">
    <name type="scientific">Populus tomentosa</name>
    <name type="common">Chinese white poplar</name>
    <dbReference type="NCBI Taxonomy" id="118781"/>
    <lineage>
        <taxon>Eukaryota</taxon>
        <taxon>Viridiplantae</taxon>
        <taxon>Streptophyta</taxon>
        <taxon>Embryophyta</taxon>
        <taxon>Tracheophyta</taxon>
        <taxon>Spermatophyta</taxon>
        <taxon>Magnoliopsida</taxon>
        <taxon>eudicotyledons</taxon>
        <taxon>Gunneridae</taxon>
        <taxon>Pentapetalae</taxon>
        <taxon>rosids</taxon>
        <taxon>fabids</taxon>
        <taxon>Malpighiales</taxon>
        <taxon>Salicaceae</taxon>
        <taxon>Saliceae</taxon>
        <taxon>Populus</taxon>
    </lineage>
</organism>
<accession>A0A8X8CHP4</accession>
<feature type="compositionally biased region" description="Polar residues" evidence="1">
    <location>
        <begin position="11"/>
        <end position="22"/>
    </location>
</feature>
<evidence type="ECO:0000256" key="1">
    <source>
        <dbReference type="SAM" id="MobiDB-lite"/>
    </source>
</evidence>
<dbReference type="AlphaFoldDB" id="A0A8X8CHP4"/>
<reference evidence="2" key="1">
    <citation type="journal article" date="2020" name="bioRxiv">
        <title>Hybrid origin of Populus tomentosa Carr. identified through genome sequencing and phylogenomic analysis.</title>
        <authorList>
            <person name="An X."/>
            <person name="Gao K."/>
            <person name="Chen Z."/>
            <person name="Li J."/>
            <person name="Yang X."/>
            <person name="Yang X."/>
            <person name="Zhou J."/>
            <person name="Guo T."/>
            <person name="Zhao T."/>
            <person name="Huang S."/>
            <person name="Miao D."/>
            <person name="Khan W.U."/>
            <person name="Rao P."/>
            <person name="Ye M."/>
            <person name="Lei B."/>
            <person name="Liao W."/>
            <person name="Wang J."/>
            <person name="Ji L."/>
            <person name="Li Y."/>
            <person name="Guo B."/>
            <person name="Mustafa N.S."/>
            <person name="Li S."/>
            <person name="Yun Q."/>
            <person name="Keller S.R."/>
            <person name="Mao J."/>
            <person name="Zhang R."/>
            <person name="Strauss S.H."/>
        </authorList>
    </citation>
    <scope>NUCLEOTIDE SEQUENCE</scope>
    <source>
        <strain evidence="2">GM15</strain>
        <tissue evidence="2">Leaf</tissue>
    </source>
</reference>
<dbReference type="EMBL" id="JAAWWB010000023">
    <property type="protein sequence ID" value="KAG6754387.1"/>
    <property type="molecule type" value="Genomic_DNA"/>
</dbReference>
<name>A0A8X8CHP4_POPTO</name>
<gene>
    <name evidence="2" type="ORF">POTOM_042426</name>
</gene>
<proteinExistence type="predicted"/>
<sequence length="133" mass="15313">MDHTSRHESRSCSSYMEDSNNVAQAKHGRLRPSLLTHRFNMRGKIAMPVPGNSRAKFARVLVSHFTPDDESKVQLHDFVDRVHNGIKKMVADCAKVSRVLGDLFKLQRKNSIDQWRQDQTKKLLIDVSKQFPL</sequence>